<sequence>MSLNMSVGDNVDADLIALAMHKLTIGNSDIVDVLSSCNIYLNQLNRSDLHQSANLINLNLIFDCLNTTNKEQIENCCLMFKKLFSVLSSNQVFNKYSLSIERSLHHPDNIVKSTVLAELEKLLMNDNNIDLPLILICTLVDCLSNSDVSVSFRAVKCLKQLKCDEILSSPQILSKIRTLMQTNSEIRARIYDILVDWSMSVDALALISSKGLFSSLIPDITNPDIMMQMVTIQLLVSLGITDHGFDYLNSVGIIRGLYRLLSSSPEELNNLSTAILNPIILEFFIQIALIKPQLIYISYPKVFTVIYEIMNENDGLLVNVATNSIKVLASSWECKLSLDIPAPKLMIDQYQGKGELDIWSLFIEKLNNIVSGTKTECKASAIKAIVKIIQIENEEICSRNDMIARTKKWYKQLTNDPFKNIIYKSCSLPFLDIQEAGYEMLLKLSEQPWGQEEINNFPLIMDLVLKPHHSDDYINVKTLKQQIVKTLLESETSRDILSEDLILRIHNFSYTQMKTNVNTTSSEPGMLVEDMPQ</sequence>
<dbReference type="GO" id="GO:0043248">
    <property type="term" value="P:proteasome assembly"/>
    <property type="evidence" value="ECO:0007669"/>
    <property type="project" value="InterPro"/>
</dbReference>
<dbReference type="EMBL" id="CABPRJ010001429">
    <property type="protein sequence ID" value="VVC35961.1"/>
    <property type="molecule type" value="Genomic_DNA"/>
</dbReference>
<protein>
    <recommendedName>
        <fullName evidence="2">26S proteasome non-ATPase regulatory subunit 5</fullName>
    </recommendedName>
</protein>
<dbReference type="InterPro" id="IPR011989">
    <property type="entry name" value="ARM-like"/>
</dbReference>
<dbReference type="Gene3D" id="1.25.10.10">
    <property type="entry name" value="Leucine-rich Repeat Variant"/>
    <property type="match status" value="1"/>
</dbReference>
<proteinExistence type="inferred from homology"/>
<keyword evidence="3" id="KW-0647">Proteasome</keyword>
<dbReference type="InterPro" id="IPR016024">
    <property type="entry name" value="ARM-type_fold"/>
</dbReference>
<accession>A0A5E4MWZ2</accession>
<keyword evidence="4" id="KW-1185">Reference proteome</keyword>
<evidence type="ECO:0000256" key="2">
    <source>
        <dbReference type="ARBA" id="ARBA00014933"/>
    </source>
</evidence>
<evidence type="ECO:0000313" key="3">
    <source>
        <dbReference type="EMBL" id="VVC35961.1"/>
    </source>
</evidence>
<dbReference type="AlphaFoldDB" id="A0A5E4MWZ2"/>
<evidence type="ECO:0000256" key="1">
    <source>
        <dbReference type="ARBA" id="ARBA00006823"/>
    </source>
</evidence>
<gene>
    <name evidence="3" type="ORF">CINCED_3A014253</name>
</gene>
<organism evidence="3 4">
    <name type="scientific">Cinara cedri</name>
    <dbReference type="NCBI Taxonomy" id="506608"/>
    <lineage>
        <taxon>Eukaryota</taxon>
        <taxon>Metazoa</taxon>
        <taxon>Ecdysozoa</taxon>
        <taxon>Arthropoda</taxon>
        <taxon>Hexapoda</taxon>
        <taxon>Insecta</taxon>
        <taxon>Pterygota</taxon>
        <taxon>Neoptera</taxon>
        <taxon>Paraneoptera</taxon>
        <taxon>Hemiptera</taxon>
        <taxon>Sternorrhyncha</taxon>
        <taxon>Aphidomorpha</taxon>
        <taxon>Aphidoidea</taxon>
        <taxon>Aphididae</taxon>
        <taxon>Lachninae</taxon>
        <taxon>Cinara</taxon>
    </lineage>
</organism>
<dbReference type="OrthoDB" id="10250600at2759"/>
<dbReference type="InterPro" id="IPR019538">
    <property type="entry name" value="PSMD5"/>
</dbReference>
<dbReference type="Proteomes" id="UP000325440">
    <property type="component" value="Unassembled WGS sequence"/>
</dbReference>
<evidence type="ECO:0000313" key="4">
    <source>
        <dbReference type="Proteomes" id="UP000325440"/>
    </source>
</evidence>
<name>A0A5E4MWZ2_9HEMI</name>
<dbReference type="Pfam" id="PF10508">
    <property type="entry name" value="Proteasom_PSMB"/>
    <property type="match status" value="1"/>
</dbReference>
<dbReference type="GO" id="GO:0005829">
    <property type="term" value="C:cytosol"/>
    <property type="evidence" value="ECO:0007669"/>
    <property type="project" value="TreeGrafter"/>
</dbReference>
<dbReference type="GO" id="GO:0000502">
    <property type="term" value="C:proteasome complex"/>
    <property type="evidence" value="ECO:0007669"/>
    <property type="project" value="UniProtKB-KW"/>
</dbReference>
<dbReference type="PANTHER" id="PTHR13554">
    <property type="entry name" value="26S PROTEASOME NON-ATPASE REGULATORY SUBUNIT 5-RELATED"/>
    <property type="match status" value="1"/>
</dbReference>
<dbReference type="PANTHER" id="PTHR13554:SF10">
    <property type="entry name" value="26S PROTEASOME NON-ATPASE REGULATORY SUBUNIT 5"/>
    <property type="match status" value="1"/>
</dbReference>
<reference evidence="3 4" key="1">
    <citation type="submission" date="2019-08" db="EMBL/GenBank/DDBJ databases">
        <authorList>
            <person name="Alioto T."/>
            <person name="Alioto T."/>
            <person name="Gomez Garrido J."/>
        </authorList>
    </citation>
    <scope>NUCLEOTIDE SEQUENCE [LARGE SCALE GENOMIC DNA]</scope>
</reference>
<dbReference type="SUPFAM" id="SSF48371">
    <property type="entry name" value="ARM repeat"/>
    <property type="match status" value="1"/>
</dbReference>
<comment type="similarity">
    <text evidence="1">Belongs to the proteasome subunit S5B/HSM3 family.</text>
</comment>